<evidence type="ECO:0000313" key="5">
    <source>
        <dbReference type="Proteomes" id="UP000192917"/>
    </source>
</evidence>
<evidence type="ECO:0000313" key="4">
    <source>
        <dbReference type="EMBL" id="SMF48682.1"/>
    </source>
</evidence>
<proteinExistence type="predicted"/>
<dbReference type="Gene3D" id="3.40.190.170">
    <property type="entry name" value="Bacterial extracellular solute-binding protein, family 7"/>
    <property type="match status" value="1"/>
</dbReference>
<dbReference type="EMBL" id="FWZX01000017">
    <property type="protein sequence ID" value="SMF48682.1"/>
    <property type="molecule type" value="Genomic_DNA"/>
</dbReference>
<evidence type="ECO:0000256" key="1">
    <source>
        <dbReference type="ARBA" id="ARBA00022729"/>
    </source>
</evidence>
<dbReference type="GO" id="GO:0031317">
    <property type="term" value="C:tripartite ATP-independent periplasmic transporter complex"/>
    <property type="evidence" value="ECO:0007669"/>
    <property type="project" value="InterPro"/>
</dbReference>
<dbReference type="InterPro" id="IPR006311">
    <property type="entry name" value="TAT_signal"/>
</dbReference>
<feature type="binding site" evidence="3">
    <location>
        <position position="243"/>
    </location>
    <ligand>
        <name>substrate</name>
    </ligand>
</feature>
<dbReference type="InterPro" id="IPR038404">
    <property type="entry name" value="TRAP_DctP_sf"/>
</dbReference>
<keyword evidence="1" id="KW-0732">Signal</keyword>
<evidence type="ECO:0000256" key="3">
    <source>
        <dbReference type="PIRSR" id="PIRSR039026-2"/>
    </source>
</evidence>
<feature type="binding site" evidence="2">
    <location>
        <position position="159"/>
    </location>
    <ligand>
        <name>substrate</name>
    </ligand>
</feature>
<dbReference type="PROSITE" id="PS51318">
    <property type="entry name" value="TAT"/>
    <property type="match status" value="1"/>
</dbReference>
<dbReference type="PIRSF" id="PIRSF039026">
    <property type="entry name" value="SiaP"/>
    <property type="match status" value="1"/>
</dbReference>
<dbReference type="Pfam" id="PF03480">
    <property type="entry name" value="DctP"/>
    <property type="match status" value="1"/>
</dbReference>
<feature type="binding site" evidence="3">
    <location>
        <position position="217"/>
    </location>
    <ligand>
        <name>substrate</name>
    </ligand>
</feature>
<dbReference type="InterPro" id="IPR026289">
    <property type="entry name" value="SBP_TakP-like"/>
</dbReference>
<gene>
    <name evidence="4" type="ORF">SAMN05428998_117107</name>
</gene>
<accession>A0A1Y6C753</accession>
<dbReference type="Gene3D" id="3.40.190.10">
    <property type="entry name" value="Periplasmic binding protein-like II"/>
    <property type="match status" value="1"/>
</dbReference>
<evidence type="ECO:0000256" key="2">
    <source>
        <dbReference type="PIRSR" id="PIRSR039026-1"/>
    </source>
</evidence>
<dbReference type="PANTHER" id="PTHR33376:SF5">
    <property type="entry name" value="EXTRACYTOPLASMIC SOLUTE RECEPTOR PROTEIN"/>
    <property type="match status" value="1"/>
</dbReference>
<dbReference type="GO" id="GO:0046872">
    <property type="term" value="F:metal ion binding"/>
    <property type="evidence" value="ECO:0007669"/>
    <property type="project" value="UniProtKB-KW"/>
</dbReference>
<dbReference type="CDD" id="cd13604">
    <property type="entry name" value="PBP2_TRAP_ketoacid_lactate_like"/>
    <property type="match status" value="1"/>
</dbReference>
<sequence length="366" mass="38973">MNRRGFLRSAGVAGTGAVAAAVSSFPKPAISAGKIEWRMEMTWAKNSPLLSTGPQVFADFVSKASGGRLTVKVYAAGEIAPPFGVMDAVADGALDVGHGYPPFWAGKLPAMTMLCPVPFGLTTQEQNAWFEYGGGLALADKVYSQLGVKFFPSGNTSVQGAAWTNKLLDSMAAFNGLKIRIGGLGAKVIQAVGGTPVQLPLGQVPQALQTGTLDGADFVGPFNDVAFGLHKVAKYYYWPGIFEPCGVLDCFINLNSWNKLDDDLKEIVRGGNYVANQVVISEFVAKNAEGLKTIEASDAEIKIFPEEVLKGLGAATKDVLATAASADALSKEIYDSIMAFRKTVMPYTKISEFDFMRARMLAPDFA</sequence>
<reference evidence="4 5" key="1">
    <citation type="submission" date="2017-04" db="EMBL/GenBank/DDBJ databases">
        <authorList>
            <person name="Afonso C.L."/>
            <person name="Miller P.J."/>
            <person name="Scott M.A."/>
            <person name="Spackman E."/>
            <person name="Goraichik I."/>
            <person name="Dimitrov K.M."/>
            <person name="Suarez D.L."/>
            <person name="Swayne D.E."/>
        </authorList>
    </citation>
    <scope>NUCLEOTIDE SEQUENCE [LARGE SCALE GENOMIC DNA]</scope>
    <source>
        <strain evidence="4 5">USBA 355</strain>
    </source>
</reference>
<dbReference type="STRING" id="560819.SAMN05428998_117107"/>
<keyword evidence="3" id="KW-0479">Metal-binding</keyword>
<protein>
    <submittedName>
        <fullName evidence="4">TRAP-type mannitol/chloroaromatic compound transport system, substrate-binding protein</fullName>
    </submittedName>
</protein>
<name>A0A1Y6C753_9PROT</name>
<feature type="binding site" evidence="2">
    <location>
        <position position="180"/>
    </location>
    <ligand>
        <name>substrate</name>
    </ligand>
</feature>
<dbReference type="Proteomes" id="UP000192917">
    <property type="component" value="Unassembled WGS sequence"/>
</dbReference>
<dbReference type="InterPro" id="IPR018389">
    <property type="entry name" value="DctP_fam"/>
</dbReference>
<dbReference type="AlphaFoldDB" id="A0A1Y6C753"/>
<organism evidence="4 5">
    <name type="scientific">Tistlia consotensis USBA 355</name>
    <dbReference type="NCBI Taxonomy" id="560819"/>
    <lineage>
        <taxon>Bacteria</taxon>
        <taxon>Pseudomonadati</taxon>
        <taxon>Pseudomonadota</taxon>
        <taxon>Alphaproteobacteria</taxon>
        <taxon>Rhodospirillales</taxon>
        <taxon>Rhodovibrionaceae</taxon>
        <taxon>Tistlia</taxon>
    </lineage>
</organism>
<keyword evidence="5" id="KW-1185">Reference proteome</keyword>
<dbReference type="GO" id="GO:0055085">
    <property type="term" value="P:transmembrane transport"/>
    <property type="evidence" value="ECO:0007669"/>
    <property type="project" value="InterPro"/>
</dbReference>
<dbReference type="PANTHER" id="PTHR33376">
    <property type="match status" value="1"/>
</dbReference>
<feature type="binding site" evidence="3">
    <location>
        <position position="218"/>
    </location>
    <ligand>
        <name>Na(+)</name>
        <dbReference type="ChEBI" id="CHEBI:29101"/>
    </ligand>
</feature>
<dbReference type="RefSeq" id="WP_085124333.1">
    <property type="nucleotide sequence ID" value="NZ_FWZX01000017.1"/>
</dbReference>